<keyword evidence="6" id="KW-1185">Reference proteome</keyword>
<accession>A0A558CH68</accession>
<name>A0A558CH68_9PSEU</name>
<dbReference type="InterPro" id="IPR025734">
    <property type="entry name" value="EspG"/>
</dbReference>
<sequence>MVNAIVLPRYAFVKAWESGGYGKPHPVIGTDDLWLDGSARKLLQREVGGLLEKAGAAVDGVPTPEFRRKLAVLARPERECYAWISHHGEPGAALVAAIGGEAVRLVRDEKSVILDAARADDLPGTVVDALPDARAADIGEIVIPVSQYSARGPATSEDYELTMETRQQRPDPAARVRALMNAPRSGMHQLAAAARDRSGQRRRGRTVTVIDLVEAGRILSYVGQPPNGEPMLHCVSGTRRALLSTLAAG</sequence>
<reference evidence="5 6" key="2">
    <citation type="submission" date="2019-08" db="EMBL/GenBank/DDBJ databases">
        <title>Amycolatopsis acidicola sp. nov., isolated from peat swamp forest soil.</title>
        <authorList>
            <person name="Srisuk N."/>
        </authorList>
    </citation>
    <scope>NUCLEOTIDE SEQUENCE [LARGE SCALE GENOMIC DNA]</scope>
    <source>
        <strain evidence="5 6">TBRC 6029</strain>
    </source>
</reference>
<organism evidence="5 6">
    <name type="scientific">Amycolatopsis rhizosphaerae</name>
    <dbReference type="NCBI Taxonomy" id="2053003"/>
    <lineage>
        <taxon>Bacteria</taxon>
        <taxon>Bacillati</taxon>
        <taxon>Actinomycetota</taxon>
        <taxon>Actinomycetes</taxon>
        <taxon>Pseudonocardiales</taxon>
        <taxon>Pseudonocardiaceae</taxon>
        <taxon>Amycolatopsis</taxon>
    </lineage>
</organism>
<dbReference type="OrthoDB" id="3612957at2"/>
<reference evidence="5 6" key="1">
    <citation type="submission" date="2019-07" db="EMBL/GenBank/DDBJ databases">
        <authorList>
            <person name="Duangmal K."/>
            <person name="Teo W.F.A."/>
        </authorList>
    </citation>
    <scope>NUCLEOTIDE SEQUENCE [LARGE SCALE GENOMIC DNA]</scope>
    <source>
        <strain evidence="5 6">TBRC 6029</strain>
    </source>
</reference>
<keyword evidence="4" id="KW-0143">Chaperone</keyword>
<protein>
    <submittedName>
        <fullName evidence="5">ESX secretion-associated protein EspG</fullName>
    </submittedName>
</protein>
<proteinExistence type="inferred from homology"/>
<dbReference type="AlphaFoldDB" id="A0A558CH68"/>
<keyword evidence="3" id="KW-0963">Cytoplasm</keyword>
<evidence type="ECO:0000313" key="5">
    <source>
        <dbReference type="EMBL" id="TVT48115.1"/>
    </source>
</evidence>
<evidence type="ECO:0000256" key="2">
    <source>
        <dbReference type="ARBA" id="ARBA00006411"/>
    </source>
</evidence>
<comment type="similarity">
    <text evidence="2">Belongs to the EspG family.</text>
</comment>
<comment type="caution">
    <text evidence="5">The sequence shown here is derived from an EMBL/GenBank/DDBJ whole genome shotgun (WGS) entry which is preliminary data.</text>
</comment>
<dbReference type="Proteomes" id="UP000320011">
    <property type="component" value="Unassembled WGS sequence"/>
</dbReference>
<dbReference type="Pfam" id="PF14011">
    <property type="entry name" value="ESX-1_EspG"/>
    <property type="match status" value="1"/>
</dbReference>
<evidence type="ECO:0000313" key="6">
    <source>
        <dbReference type="Proteomes" id="UP000320011"/>
    </source>
</evidence>
<evidence type="ECO:0000256" key="1">
    <source>
        <dbReference type="ARBA" id="ARBA00004496"/>
    </source>
</evidence>
<evidence type="ECO:0000256" key="3">
    <source>
        <dbReference type="ARBA" id="ARBA00022490"/>
    </source>
</evidence>
<gene>
    <name evidence="5" type="ORF">FNH05_18105</name>
</gene>
<evidence type="ECO:0000256" key="4">
    <source>
        <dbReference type="ARBA" id="ARBA00023186"/>
    </source>
</evidence>
<comment type="subcellular location">
    <subcellularLocation>
        <location evidence="1">Cytoplasm</location>
    </subcellularLocation>
</comment>
<dbReference type="EMBL" id="VJWX01000173">
    <property type="protein sequence ID" value="TVT48115.1"/>
    <property type="molecule type" value="Genomic_DNA"/>
</dbReference>